<name>A0A9W7A1G4_9STRA</name>
<feature type="compositionally biased region" description="Low complexity" evidence="1">
    <location>
        <begin position="112"/>
        <end position="122"/>
    </location>
</feature>
<organism evidence="2 3">
    <name type="scientific">Triparma laevis f. inornata</name>
    <dbReference type="NCBI Taxonomy" id="1714386"/>
    <lineage>
        <taxon>Eukaryota</taxon>
        <taxon>Sar</taxon>
        <taxon>Stramenopiles</taxon>
        <taxon>Ochrophyta</taxon>
        <taxon>Bolidophyceae</taxon>
        <taxon>Parmales</taxon>
        <taxon>Triparmaceae</taxon>
        <taxon>Triparma</taxon>
    </lineage>
</organism>
<comment type="caution">
    <text evidence="2">The sequence shown here is derived from an EMBL/GenBank/DDBJ whole genome shotgun (WGS) entry which is preliminary data.</text>
</comment>
<feature type="compositionally biased region" description="Basic residues" evidence="1">
    <location>
        <begin position="25"/>
        <end position="35"/>
    </location>
</feature>
<accession>A0A9W7A1G4</accession>
<protein>
    <submittedName>
        <fullName evidence="2">Uncharacterized protein</fullName>
    </submittedName>
</protein>
<feature type="region of interest" description="Disordered" evidence="1">
    <location>
        <begin position="1"/>
        <end position="171"/>
    </location>
</feature>
<dbReference type="Proteomes" id="UP001162640">
    <property type="component" value="Unassembled WGS sequence"/>
</dbReference>
<feature type="compositionally biased region" description="Polar residues" evidence="1">
    <location>
        <begin position="45"/>
        <end position="65"/>
    </location>
</feature>
<proteinExistence type="predicted"/>
<sequence>MSQMSTDSRDHHDMHDDPPPVPQHHSQHRPQHSHHPPQPPGLDTFENQWRRLSQKSSHSSLRVTHSMSPDPMSMSSQPNSPPPRTSRSKKRSSHHDIDPSHDPSQNLKRLKLSPSASRSPSAEPIQGAEDGGDEGRDVDYSDFNKMLGGMHWERQSRRKIGKEEDIDDKDL</sequence>
<evidence type="ECO:0000256" key="1">
    <source>
        <dbReference type="SAM" id="MobiDB-lite"/>
    </source>
</evidence>
<dbReference type="AlphaFoldDB" id="A0A9W7A1G4"/>
<feature type="compositionally biased region" description="Low complexity" evidence="1">
    <location>
        <begin position="66"/>
        <end position="78"/>
    </location>
</feature>
<evidence type="ECO:0000313" key="2">
    <source>
        <dbReference type="EMBL" id="GMH61766.1"/>
    </source>
</evidence>
<feature type="compositionally biased region" description="Basic and acidic residues" evidence="1">
    <location>
        <begin position="7"/>
        <end position="18"/>
    </location>
</feature>
<reference evidence="3" key="1">
    <citation type="journal article" date="2023" name="Commun. Biol.">
        <title>Genome analysis of Parmales, the sister group of diatoms, reveals the evolutionary specialization of diatoms from phago-mixotrophs to photoautotrophs.</title>
        <authorList>
            <person name="Ban H."/>
            <person name="Sato S."/>
            <person name="Yoshikawa S."/>
            <person name="Yamada K."/>
            <person name="Nakamura Y."/>
            <person name="Ichinomiya M."/>
            <person name="Sato N."/>
            <person name="Blanc-Mathieu R."/>
            <person name="Endo H."/>
            <person name="Kuwata A."/>
            <person name="Ogata H."/>
        </authorList>
    </citation>
    <scope>NUCLEOTIDE SEQUENCE [LARGE SCALE GENOMIC DNA]</scope>
</reference>
<gene>
    <name evidence="2" type="ORF">TL16_g03331</name>
</gene>
<evidence type="ECO:0000313" key="3">
    <source>
        <dbReference type="Proteomes" id="UP001162640"/>
    </source>
</evidence>
<dbReference type="EMBL" id="BLQM01000087">
    <property type="protein sequence ID" value="GMH61766.1"/>
    <property type="molecule type" value="Genomic_DNA"/>
</dbReference>